<dbReference type="AlphaFoldDB" id="A0A5B7HHB3"/>
<organism evidence="2 3">
    <name type="scientific">Portunus trituberculatus</name>
    <name type="common">Swimming crab</name>
    <name type="synonym">Neptunus trituberculatus</name>
    <dbReference type="NCBI Taxonomy" id="210409"/>
    <lineage>
        <taxon>Eukaryota</taxon>
        <taxon>Metazoa</taxon>
        <taxon>Ecdysozoa</taxon>
        <taxon>Arthropoda</taxon>
        <taxon>Crustacea</taxon>
        <taxon>Multicrustacea</taxon>
        <taxon>Malacostraca</taxon>
        <taxon>Eumalacostraca</taxon>
        <taxon>Eucarida</taxon>
        <taxon>Decapoda</taxon>
        <taxon>Pleocyemata</taxon>
        <taxon>Brachyura</taxon>
        <taxon>Eubrachyura</taxon>
        <taxon>Portunoidea</taxon>
        <taxon>Portunidae</taxon>
        <taxon>Portuninae</taxon>
        <taxon>Portunus</taxon>
    </lineage>
</organism>
<gene>
    <name evidence="2" type="ORF">E2C01_063781</name>
</gene>
<reference evidence="2 3" key="1">
    <citation type="submission" date="2019-05" db="EMBL/GenBank/DDBJ databases">
        <title>Another draft genome of Portunus trituberculatus and its Hox gene families provides insights of decapod evolution.</title>
        <authorList>
            <person name="Jeong J.-H."/>
            <person name="Song I."/>
            <person name="Kim S."/>
            <person name="Choi T."/>
            <person name="Kim D."/>
            <person name="Ryu S."/>
            <person name="Kim W."/>
        </authorList>
    </citation>
    <scope>NUCLEOTIDE SEQUENCE [LARGE SCALE GENOMIC DNA]</scope>
    <source>
        <tissue evidence="2">Muscle</tissue>
    </source>
</reference>
<keyword evidence="1" id="KW-0812">Transmembrane</keyword>
<comment type="caution">
    <text evidence="2">The sequence shown here is derived from an EMBL/GenBank/DDBJ whole genome shotgun (WGS) entry which is preliminary data.</text>
</comment>
<dbReference type="Proteomes" id="UP000324222">
    <property type="component" value="Unassembled WGS sequence"/>
</dbReference>
<feature type="transmembrane region" description="Helical" evidence="1">
    <location>
        <begin position="101"/>
        <end position="123"/>
    </location>
</feature>
<accession>A0A5B7HHB3</accession>
<evidence type="ECO:0000313" key="3">
    <source>
        <dbReference type="Proteomes" id="UP000324222"/>
    </source>
</evidence>
<evidence type="ECO:0000313" key="2">
    <source>
        <dbReference type="EMBL" id="MPC69553.1"/>
    </source>
</evidence>
<sequence>MIGTRLKMATQLLDSSWATFRIFAHANELHIKIVSENHSFKYSTSAFISTINHQEVNKVSCSGEGCQHYIDLKCPYSDSKSNHTEYNEPESISSTSENKTGYYWLFYVMVSLVVVACLLLFIWRNERQKFRIRWWRHSQNVRRMGRDSCQAECTNEVSTGIGTMSSLAFPNPAYDATGDCD</sequence>
<dbReference type="OrthoDB" id="6380775at2759"/>
<name>A0A5B7HHB3_PORTR</name>
<dbReference type="EMBL" id="VSRR010029630">
    <property type="protein sequence ID" value="MPC69553.1"/>
    <property type="molecule type" value="Genomic_DNA"/>
</dbReference>
<keyword evidence="3" id="KW-1185">Reference proteome</keyword>
<protein>
    <submittedName>
        <fullName evidence="2">Uncharacterized protein</fullName>
    </submittedName>
</protein>
<proteinExistence type="predicted"/>
<keyword evidence="1" id="KW-1133">Transmembrane helix</keyword>
<evidence type="ECO:0000256" key="1">
    <source>
        <dbReference type="SAM" id="Phobius"/>
    </source>
</evidence>
<keyword evidence="1" id="KW-0472">Membrane</keyword>